<keyword evidence="6 9" id="KW-1133">Transmembrane helix</keyword>
<evidence type="ECO:0000313" key="10">
    <source>
        <dbReference type="EMBL" id="EJB05933.1"/>
    </source>
</evidence>
<dbReference type="GO" id="GO:0043953">
    <property type="term" value="P:protein transport by the Tat complex"/>
    <property type="evidence" value="ECO:0007669"/>
    <property type="project" value="UniProtKB-UniRule"/>
</dbReference>
<dbReference type="RefSeq" id="WP_003590794.1">
    <property type="nucleotide sequence ID" value="NZ_JH719381.1"/>
</dbReference>
<keyword evidence="8 9" id="KW-0472">Membrane</keyword>
<accession>J0H731</accession>
<comment type="subunit">
    <text evidence="9">The Tat system comprises two distinct complexes: a TatABC complex, containing multiple copies of TatA, TatB and TatC subunits, and a separate TatA complex, containing only TatA subunits. Substrates initially bind to the TatABC complex, which probably triggers association of the separate TatA complex to form the active translocon.</text>
</comment>
<dbReference type="HOGENOM" id="CLU_086034_5_0_5"/>
<comment type="similarity">
    <text evidence="9">Belongs to the TatA/E family.</text>
</comment>
<dbReference type="EMBL" id="JH719381">
    <property type="protein sequence ID" value="EJB05933.1"/>
    <property type="molecule type" value="Genomic_DNA"/>
</dbReference>
<keyword evidence="3 9" id="KW-1003">Cell membrane</keyword>
<dbReference type="PANTHER" id="PTHR42982:SF1">
    <property type="entry name" value="SEC-INDEPENDENT PROTEIN TRANSLOCASE PROTEIN TATA"/>
    <property type="match status" value="1"/>
</dbReference>
<dbReference type="InterPro" id="IPR006312">
    <property type="entry name" value="TatA/E"/>
</dbReference>
<dbReference type="PANTHER" id="PTHR42982">
    <property type="entry name" value="SEC-INDEPENDENT PROTEIN TRANSLOCASE PROTEIN TATA"/>
    <property type="match status" value="1"/>
</dbReference>
<protein>
    <recommendedName>
        <fullName evidence="9">Sec-independent protein translocase protein TatA</fullName>
    </recommendedName>
</protein>
<dbReference type="GO" id="GO:0033281">
    <property type="term" value="C:TAT protein transport complex"/>
    <property type="evidence" value="ECO:0007669"/>
    <property type="project" value="UniProtKB-UniRule"/>
</dbReference>
<dbReference type="NCBIfam" id="TIGR01411">
    <property type="entry name" value="tatAE"/>
    <property type="match status" value="1"/>
</dbReference>
<evidence type="ECO:0000256" key="5">
    <source>
        <dbReference type="ARBA" id="ARBA00022927"/>
    </source>
</evidence>
<keyword evidence="7 9" id="KW-0811">Translocation</keyword>
<keyword evidence="5 9" id="KW-0653">Protein transport</keyword>
<dbReference type="NCBIfam" id="NF001940">
    <property type="entry name" value="PRK00720.1"/>
    <property type="match status" value="1"/>
</dbReference>
<organism evidence="10 11">
    <name type="scientific">Rhizobium leguminosarum bv. trifolii WSM597</name>
    <dbReference type="NCBI Taxonomy" id="754764"/>
    <lineage>
        <taxon>Bacteria</taxon>
        <taxon>Pseudomonadati</taxon>
        <taxon>Pseudomonadota</taxon>
        <taxon>Alphaproteobacteria</taxon>
        <taxon>Hyphomicrobiales</taxon>
        <taxon>Rhizobiaceae</taxon>
        <taxon>Rhizobium/Agrobacterium group</taxon>
        <taxon>Rhizobium</taxon>
    </lineage>
</organism>
<evidence type="ECO:0000256" key="1">
    <source>
        <dbReference type="ARBA" id="ARBA00004162"/>
    </source>
</evidence>
<dbReference type="AlphaFoldDB" id="J0H731"/>
<dbReference type="InterPro" id="IPR003369">
    <property type="entry name" value="TatA/B/E"/>
</dbReference>
<dbReference type="HAMAP" id="MF_00236">
    <property type="entry name" value="TatA_E"/>
    <property type="match status" value="1"/>
</dbReference>
<evidence type="ECO:0000256" key="3">
    <source>
        <dbReference type="ARBA" id="ARBA00022475"/>
    </source>
</evidence>
<gene>
    <name evidence="9" type="primary">tatA</name>
    <name evidence="10" type="ORF">Rleg9DRAFT_4824</name>
</gene>
<comment type="function">
    <text evidence="9">Part of the twin-arginine translocation (Tat) system that transports large folded proteins containing a characteristic twin-arginine motif in their signal peptide across membranes. TatA could form the protein-conducting channel of the Tat system.</text>
</comment>
<proteinExistence type="inferred from homology"/>
<dbReference type="OrthoDB" id="7161179at2"/>
<reference evidence="10 11" key="1">
    <citation type="submission" date="2012-02" db="EMBL/GenBank/DDBJ databases">
        <title>Improved High-Quality Draft Sequence of Rhizobium leguminosarum bv. trifolii WSM597.</title>
        <authorList>
            <consortium name="US DOE Joint Genome Institute"/>
            <person name="Lucas S."/>
            <person name="Han J."/>
            <person name="Lapidus A."/>
            <person name="Cheng J.-F."/>
            <person name="Goodwin L."/>
            <person name="Pitluck S."/>
            <person name="Peters L."/>
            <person name="Ovchinnikova G."/>
            <person name="Held B."/>
            <person name="Detter J.C."/>
            <person name="Han C."/>
            <person name="Tapia R."/>
            <person name="Land M."/>
            <person name="Hauser L."/>
            <person name="Kyrpides N."/>
            <person name="Ivanova N."/>
            <person name="Pagani I."/>
            <person name="Brau L."/>
            <person name="Yates R."/>
            <person name="O'Hara G."/>
            <person name="Rui T."/>
            <person name="Howieson J."/>
            <person name="Reeve W."/>
            <person name="Woyke T."/>
        </authorList>
    </citation>
    <scope>NUCLEOTIDE SEQUENCE [LARGE SCALE GENOMIC DNA]</scope>
    <source>
        <strain evidence="10 11">WSM597</strain>
    </source>
</reference>
<dbReference type="GO" id="GO:0008320">
    <property type="term" value="F:protein transmembrane transporter activity"/>
    <property type="evidence" value="ECO:0007669"/>
    <property type="project" value="UniProtKB-UniRule"/>
</dbReference>
<evidence type="ECO:0000256" key="8">
    <source>
        <dbReference type="ARBA" id="ARBA00023136"/>
    </source>
</evidence>
<dbReference type="Pfam" id="PF02416">
    <property type="entry name" value="TatA_B_E"/>
    <property type="match status" value="1"/>
</dbReference>
<comment type="subcellular location">
    <subcellularLocation>
        <location evidence="1 9">Cell membrane</location>
        <topology evidence="1 9">Single-pass membrane protein</topology>
    </subcellularLocation>
</comment>
<feature type="transmembrane region" description="Helical" evidence="9">
    <location>
        <begin position="6"/>
        <end position="23"/>
    </location>
</feature>
<evidence type="ECO:0000256" key="6">
    <source>
        <dbReference type="ARBA" id="ARBA00022989"/>
    </source>
</evidence>
<dbReference type="Proteomes" id="UP000005092">
    <property type="component" value="Unassembled WGS sequence"/>
</dbReference>
<evidence type="ECO:0000256" key="4">
    <source>
        <dbReference type="ARBA" id="ARBA00022692"/>
    </source>
</evidence>
<evidence type="ECO:0000256" key="9">
    <source>
        <dbReference type="HAMAP-Rule" id="MF_00236"/>
    </source>
</evidence>
<dbReference type="Gene3D" id="1.20.5.3310">
    <property type="match status" value="1"/>
</dbReference>
<evidence type="ECO:0000256" key="7">
    <source>
        <dbReference type="ARBA" id="ARBA00023010"/>
    </source>
</evidence>
<evidence type="ECO:0000256" key="2">
    <source>
        <dbReference type="ARBA" id="ARBA00022448"/>
    </source>
</evidence>
<keyword evidence="4 9" id="KW-0812">Transmembrane</keyword>
<name>J0H731_RHILT</name>
<evidence type="ECO:0000313" key="11">
    <source>
        <dbReference type="Proteomes" id="UP000005092"/>
    </source>
</evidence>
<sequence>MGSFSAWHWIVVLIIVLILFGRGKIPELMGDVAHGIKAFKKGMEDDRADEGNNGDPA</sequence>
<keyword evidence="2 9" id="KW-0813">Transport</keyword>